<evidence type="ECO:0000259" key="12">
    <source>
        <dbReference type="PROSITE" id="PS50112"/>
    </source>
</evidence>
<dbReference type="PROSITE" id="PS50112">
    <property type="entry name" value="PAS"/>
    <property type="match status" value="2"/>
</dbReference>
<dbReference type="CDD" id="cd16922">
    <property type="entry name" value="HATPase_EvgS-ArcB-TorS-like"/>
    <property type="match status" value="1"/>
</dbReference>
<feature type="transmembrane region" description="Helical" evidence="9">
    <location>
        <begin position="13"/>
        <end position="32"/>
    </location>
</feature>
<dbReference type="InterPro" id="IPR013655">
    <property type="entry name" value="PAS_fold_3"/>
</dbReference>
<dbReference type="InterPro" id="IPR001789">
    <property type="entry name" value="Sig_transdc_resp-reg_receiver"/>
</dbReference>
<keyword evidence="8" id="KW-0902">Two-component regulatory system</keyword>
<evidence type="ECO:0000259" key="10">
    <source>
        <dbReference type="PROSITE" id="PS50109"/>
    </source>
</evidence>
<keyword evidence="7" id="KW-0067">ATP-binding</keyword>
<dbReference type="SMART" id="SM00388">
    <property type="entry name" value="HisKA"/>
    <property type="match status" value="1"/>
</dbReference>
<dbReference type="PROSITE" id="PS50110">
    <property type="entry name" value="RESPONSE_REGULATORY"/>
    <property type="match status" value="1"/>
</dbReference>
<evidence type="ECO:0000256" key="5">
    <source>
        <dbReference type="ARBA" id="ARBA00022741"/>
    </source>
</evidence>
<evidence type="ECO:0000256" key="4">
    <source>
        <dbReference type="ARBA" id="ARBA00022679"/>
    </source>
</evidence>
<dbReference type="PRINTS" id="PR00344">
    <property type="entry name" value="BCTRLSENSOR"/>
</dbReference>
<dbReference type="Pfam" id="PF00989">
    <property type="entry name" value="PAS"/>
    <property type="match status" value="1"/>
</dbReference>
<comment type="catalytic activity">
    <reaction evidence="1">
        <text>ATP + protein L-histidine = ADP + protein N-phospho-L-histidine.</text>
        <dbReference type="EC" id="2.7.13.3"/>
    </reaction>
</comment>
<dbReference type="PANTHER" id="PTHR43047">
    <property type="entry name" value="TWO-COMPONENT HISTIDINE PROTEIN KINASE"/>
    <property type="match status" value="1"/>
</dbReference>
<dbReference type="InterPro" id="IPR011006">
    <property type="entry name" value="CheY-like_superfamily"/>
</dbReference>
<dbReference type="SUPFAM" id="SSF52172">
    <property type="entry name" value="CheY-like"/>
    <property type="match status" value="1"/>
</dbReference>
<dbReference type="PROSITE" id="PS50113">
    <property type="entry name" value="PAC"/>
    <property type="match status" value="3"/>
</dbReference>
<evidence type="ECO:0000256" key="1">
    <source>
        <dbReference type="ARBA" id="ARBA00000085"/>
    </source>
</evidence>
<feature type="domain" description="Response regulatory" evidence="11">
    <location>
        <begin position="1089"/>
        <end position="1161"/>
    </location>
</feature>
<dbReference type="GO" id="GO:0006355">
    <property type="term" value="P:regulation of DNA-templated transcription"/>
    <property type="evidence" value="ECO:0007669"/>
    <property type="project" value="InterPro"/>
</dbReference>
<dbReference type="Pfam" id="PF02518">
    <property type="entry name" value="HATPase_c"/>
    <property type="match status" value="1"/>
</dbReference>
<dbReference type="InterPro" id="IPR003594">
    <property type="entry name" value="HATPase_dom"/>
</dbReference>
<dbReference type="InterPro" id="IPR036097">
    <property type="entry name" value="HisK_dim/P_sf"/>
</dbReference>
<dbReference type="InterPro" id="IPR013767">
    <property type="entry name" value="PAS_fold"/>
</dbReference>
<feature type="domain" description="Histidine kinase" evidence="10">
    <location>
        <begin position="849"/>
        <end position="1070"/>
    </location>
</feature>
<feature type="domain" description="PAC" evidence="13">
    <location>
        <begin position="781"/>
        <end position="831"/>
    </location>
</feature>
<keyword evidence="9" id="KW-1133">Transmembrane helix</keyword>
<keyword evidence="9" id="KW-0472">Membrane</keyword>
<dbReference type="SUPFAM" id="SSF47384">
    <property type="entry name" value="Homodimeric domain of signal transducing histidine kinase"/>
    <property type="match status" value="1"/>
</dbReference>
<dbReference type="CDD" id="cd00082">
    <property type="entry name" value="HisKA"/>
    <property type="match status" value="1"/>
</dbReference>
<feature type="transmembrane region" description="Helical" evidence="9">
    <location>
        <begin position="99"/>
        <end position="117"/>
    </location>
</feature>
<evidence type="ECO:0000313" key="14">
    <source>
        <dbReference type="EMBL" id="VFU11942.1"/>
    </source>
</evidence>
<keyword evidence="4 14" id="KW-0808">Transferase</keyword>
<evidence type="ECO:0000256" key="7">
    <source>
        <dbReference type="ARBA" id="ARBA00022840"/>
    </source>
</evidence>
<dbReference type="GO" id="GO:0005886">
    <property type="term" value="C:plasma membrane"/>
    <property type="evidence" value="ECO:0007669"/>
    <property type="project" value="TreeGrafter"/>
</dbReference>
<dbReference type="InterPro" id="IPR035965">
    <property type="entry name" value="PAS-like_dom_sf"/>
</dbReference>
<dbReference type="CDD" id="cd00130">
    <property type="entry name" value="PAS"/>
    <property type="match status" value="2"/>
</dbReference>
<evidence type="ECO:0000256" key="2">
    <source>
        <dbReference type="ARBA" id="ARBA00012438"/>
    </source>
</evidence>
<name>A0A485LVR4_9ZZZZ</name>
<dbReference type="InterPro" id="IPR000700">
    <property type="entry name" value="PAS-assoc_C"/>
</dbReference>
<reference evidence="14" key="1">
    <citation type="submission" date="2019-03" db="EMBL/GenBank/DDBJ databases">
        <authorList>
            <person name="Hao L."/>
        </authorList>
    </citation>
    <scope>NUCLEOTIDE SEQUENCE</scope>
</reference>
<evidence type="ECO:0000256" key="9">
    <source>
        <dbReference type="SAM" id="Phobius"/>
    </source>
</evidence>
<feature type="domain" description="PAC" evidence="13">
    <location>
        <begin position="659"/>
        <end position="710"/>
    </location>
</feature>
<proteinExistence type="predicted"/>
<dbReference type="InterPro" id="IPR036890">
    <property type="entry name" value="HATPase_C_sf"/>
</dbReference>
<dbReference type="Gene3D" id="1.10.287.130">
    <property type="match status" value="1"/>
</dbReference>
<keyword evidence="9" id="KW-0812">Transmembrane</keyword>
<dbReference type="Gene3D" id="3.30.565.10">
    <property type="entry name" value="Histidine kinase-like ATPase, C-terminal domain"/>
    <property type="match status" value="1"/>
</dbReference>
<dbReference type="PROSITE" id="PS50109">
    <property type="entry name" value="HIS_KIN"/>
    <property type="match status" value="1"/>
</dbReference>
<keyword evidence="5" id="KW-0547">Nucleotide-binding</keyword>
<dbReference type="InterPro" id="IPR005467">
    <property type="entry name" value="His_kinase_dom"/>
</dbReference>
<evidence type="ECO:0000259" key="11">
    <source>
        <dbReference type="PROSITE" id="PS50110"/>
    </source>
</evidence>
<feature type="transmembrane region" description="Helical" evidence="9">
    <location>
        <begin position="157"/>
        <end position="176"/>
    </location>
</feature>
<dbReference type="FunFam" id="3.30.565.10:FF:000010">
    <property type="entry name" value="Sensor histidine kinase RcsC"/>
    <property type="match status" value="1"/>
</dbReference>
<feature type="domain" description="PAC" evidence="13">
    <location>
        <begin position="531"/>
        <end position="584"/>
    </location>
</feature>
<dbReference type="EMBL" id="CAADRM010000024">
    <property type="protein sequence ID" value="VFU11942.1"/>
    <property type="molecule type" value="Genomic_DNA"/>
</dbReference>
<feature type="domain" description="PAS" evidence="12">
    <location>
        <begin position="585"/>
        <end position="643"/>
    </location>
</feature>
<dbReference type="GO" id="GO:0009927">
    <property type="term" value="F:histidine phosphotransfer kinase activity"/>
    <property type="evidence" value="ECO:0007669"/>
    <property type="project" value="TreeGrafter"/>
</dbReference>
<dbReference type="Pfam" id="PF00512">
    <property type="entry name" value="HisKA"/>
    <property type="match status" value="1"/>
</dbReference>
<dbReference type="InterPro" id="IPR000014">
    <property type="entry name" value="PAS"/>
</dbReference>
<feature type="transmembrane region" description="Helical" evidence="9">
    <location>
        <begin position="196"/>
        <end position="221"/>
    </location>
</feature>
<feature type="transmembrane region" description="Helical" evidence="9">
    <location>
        <begin position="123"/>
        <end position="145"/>
    </location>
</feature>
<dbReference type="Pfam" id="PF13426">
    <property type="entry name" value="PAS_9"/>
    <property type="match status" value="1"/>
</dbReference>
<dbReference type="GO" id="GO:0000155">
    <property type="term" value="F:phosphorelay sensor kinase activity"/>
    <property type="evidence" value="ECO:0007669"/>
    <property type="project" value="InterPro"/>
</dbReference>
<dbReference type="Gene3D" id="3.30.450.20">
    <property type="entry name" value="PAS domain"/>
    <property type="match status" value="3"/>
</dbReference>
<evidence type="ECO:0000256" key="3">
    <source>
        <dbReference type="ARBA" id="ARBA00022553"/>
    </source>
</evidence>
<organism evidence="14">
    <name type="scientific">anaerobic digester metagenome</name>
    <dbReference type="NCBI Taxonomy" id="1263854"/>
    <lineage>
        <taxon>unclassified sequences</taxon>
        <taxon>metagenomes</taxon>
        <taxon>ecological metagenomes</taxon>
    </lineage>
</organism>
<sequence>MMDYSHLIHQLDYLFFLIGFSFLVSAVVFFYLHHDRIGNLVWKWACAFSLLQGGFWLLSLLGLCLPDPVAFQILRTVVFTVSFFPLAEFARQGIRTQAGYSLTPWIHLALFLVAAMACTFGPAAFGIVLRAGLVLPSGLLASLVLMREWKSRPGKQARFWLMTSASSMAAYTVLAAVCGPGSGASLVSPFKPVDFIAVLVFLAYVGIAAVSILLASSLTRFTSVFGSRLRGKYQSVLTDVQWFTWVLAFVLISGWGITQWIGMLEDASMRKEILAQARIAALAIDVSEVQMLTGRPEDLDSPDYQHIKKQLMNIRKSEPMYRFIYLMGRQDRSLFFFVDSEEPGSDGYSPPGQIYEQETTDDFLQTFEPGIEITEGPLTDTWGTWVSASIPIRDLKQENVLAVLGIDIDAGHWLKRIYHARMQPILATMIITLLALSSTVYQRRSKISHWRIRASEQTLRYALEATSEGLWDLNLVTSKIKYNPHWVAMMGYSQEDVRAMDDFREATIHPDDLDRFREAMSACLEGKTPVYECEIRMRTREGAYRHILDRGKIVERDANGAPTRMVGTFSDITPRKNMENDLRRKEEQYRQLVDNANDVIYETDATGIIRFVNPAGKRVTGYPPEEFVGKHYLHFVREDYHRELIRKTGIQFVKKLPSIYIECPTITKDGREMWIGQNVRLLLDGDTVTGFHAVARDITERKMAEKALKESEEHLHAVFDNVQAGIILIDPKTHTIVNVNRTAALMCNTSIEDMVGMTCRGNICQAEEGSCPVTDLGETLENSERILITADGKEMPILKTVIRVSIGGKDYLLESFVDITARKEAEERANRMAEEAHAANQAKSRFLANMSHEIRTPMNGIIGMCELLLDTELSPRQRQYAGIIMKSGDALITLINDILDISKIEADRLELEITDFDLRVMVEDVTDLLAVRAAEKGIEISCLIEPDVPALVHGDPGRLRQILMNLAGNAVKFTNQGEVAIRVEQVAQTEQSSTLKFSIRDTGIGIPPESLPLLFTLFTQVDSSSTRKFGGTGLGLAISKKLTEMMGGEITVQSTVGKGSTFSFTVELDRKQGSSPPVPERVEAIAGRRILVVDDNATNREVLTLMLESWGARHEQTSGGQEVLDILHKAARERSLHRCHPGLCHERGERRGLGENDQGRP</sequence>
<dbReference type="InterPro" id="IPR004358">
    <property type="entry name" value="Sig_transdc_His_kin-like_C"/>
</dbReference>
<dbReference type="FunFam" id="1.10.287.130:FF:000002">
    <property type="entry name" value="Two-component osmosensing histidine kinase"/>
    <property type="match status" value="1"/>
</dbReference>
<dbReference type="SMART" id="SM00387">
    <property type="entry name" value="HATPase_c"/>
    <property type="match status" value="1"/>
</dbReference>
<dbReference type="SUPFAM" id="SSF55874">
    <property type="entry name" value="ATPase domain of HSP90 chaperone/DNA topoisomerase II/histidine kinase"/>
    <property type="match status" value="1"/>
</dbReference>
<dbReference type="SMART" id="SM00086">
    <property type="entry name" value="PAC"/>
    <property type="match status" value="3"/>
</dbReference>
<accession>A0A485LVR4</accession>
<keyword evidence="3" id="KW-0597">Phosphoprotein</keyword>
<dbReference type="SMART" id="SM00091">
    <property type="entry name" value="PAS"/>
    <property type="match status" value="3"/>
</dbReference>
<dbReference type="InterPro" id="IPR001610">
    <property type="entry name" value="PAC"/>
</dbReference>
<dbReference type="Gene3D" id="3.40.50.2300">
    <property type="match status" value="1"/>
</dbReference>
<dbReference type="EC" id="2.7.13.3" evidence="2"/>
<dbReference type="GO" id="GO:0005524">
    <property type="term" value="F:ATP binding"/>
    <property type="evidence" value="ECO:0007669"/>
    <property type="project" value="UniProtKB-KW"/>
</dbReference>
<dbReference type="InterPro" id="IPR003661">
    <property type="entry name" value="HisK_dim/P_dom"/>
</dbReference>
<keyword evidence="6 14" id="KW-0418">Kinase</keyword>
<dbReference type="NCBIfam" id="TIGR00229">
    <property type="entry name" value="sensory_box"/>
    <property type="match status" value="3"/>
</dbReference>
<gene>
    <name evidence="14" type="ORF">SCFA_120025</name>
</gene>
<protein>
    <recommendedName>
        <fullName evidence="2">histidine kinase</fullName>
        <ecNumber evidence="2">2.7.13.3</ecNumber>
    </recommendedName>
</protein>
<dbReference type="AlphaFoldDB" id="A0A485LVR4"/>
<dbReference type="Pfam" id="PF08447">
    <property type="entry name" value="PAS_3"/>
    <property type="match status" value="1"/>
</dbReference>
<evidence type="ECO:0000259" key="13">
    <source>
        <dbReference type="PROSITE" id="PS50113"/>
    </source>
</evidence>
<dbReference type="SUPFAM" id="SSF55785">
    <property type="entry name" value="PYP-like sensor domain (PAS domain)"/>
    <property type="match status" value="3"/>
</dbReference>
<feature type="domain" description="PAS" evidence="12">
    <location>
        <begin position="455"/>
        <end position="527"/>
    </location>
</feature>
<feature type="transmembrane region" description="Helical" evidence="9">
    <location>
        <begin position="242"/>
        <end position="261"/>
    </location>
</feature>
<dbReference type="PANTHER" id="PTHR43047:SF72">
    <property type="entry name" value="OSMOSENSING HISTIDINE PROTEIN KINASE SLN1"/>
    <property type="match status" value="1"/>
</dbReference>
<evidence type="ECO:0000256" key="8">
    <source>
        <dbReference type="ARBA" id="ARBA00023012"/>
    </source>
</evidence>
<feature type="transmembrane region" description="Helical" evidence="9">
    <location>
        <begin position="69"/>
        <end position="87"/>
    </location>
</feature>
<feature type="transmembrane region" description="Helical" evidence="9">
    <location>
        <begin position="44"/>
        <end position="63"/>
    </location>
</feature>
<evidence type="ECO:0000256" key="6">
    <source>
        <dbReference type="ARBA" id="ARBA00022777"/>
    </source>
</evidence>